<dbReference type="SUPFAM" id="SSF54001">
    <property type="entry name" value="Cysteine proteinases"/>
    <property type="match status" value="1"/>
</dbReference>
<dbReference type="EMBL" id="NPKJ01000068">
    <property type="protein sequence ID" value="PAQ05859.1"/>
    <property type="molecule type" value="Genomic_DNA"/>
</dbReference>
<feature type="transmembrane region" description="Helical" evidence="1">
    <location>
        <begin position="675"/>
        <end position="694"/>
    </location>
</feature>
<keyword evidence="4" id="KW-1185">Reference proteome</keyword>
<gene>
    <name evidence="3" type="ORF">CIT26_26895</name>
</gene>
<accession>A0A271LCL0</accession>
<evidence type="ECO:0000259" key="2">
    <source>
        <dbReference type="Pfam" id="PF12969"/>
    </source>
</evidence>
<name>A0A271LCL0_9HYPH</name>
<reference evidence="3 4" key="1">
    <citation type="submission" date="2017-08" db="EMBL/GenBank/DDBJ databases">
        <title>Mesorhizobium wenxinae sp. nov., a novel rhizobial species isolated from root nodules of chickpea (Cicer arietinum L.).</title>
        <authorList>
            <person name="Zhang J."/>
        </authorList>
    </citation>
    <scope>NUCLEOTIDE SEQUENCE [LARGE SCALE GENOMIC DNA]</scope>
    <source>
        <strain evidence="3 4">SDW018</strain>
    </source>
</reference>
<evidence type="ECO:0000313" key="4">
    <source>
        <dbReference type="Proteomes" id="UP000216442"/>
    </source>
</evidence>
<organism evidence="3 4">
    <name type="scientific">Mesorhizobium temperatum</name>
    <dbReference type="NCBI Taxonomy" id="241416"/>
    <lineage>
        <taxon>Bacteria</taxon>
        <taxon>Pseudomonadati</taxon>
        <taxon>Pseudomonadota</taxon>
        <taxon>Alphaproteobacteria</taxon>
        <taxon>Hyphomicrobiales</taxon>
        <taxon>Phyllobacteriaceae</taxon>
        <taxon>Mesorhizobium</taxon>
    </lineage>
</organism>
<dbReference type="Gene3D" id="3.10.620.30">
    <property type="match status" value="1"/>
</dbReference>
<keyword evidence="1" id="KW-0472">Membrane</keyword>
<dbReference type="InterPro" id="IPR038765">
    <property type="entry name" value="Papain-like_cys_pep_sf"/>
</dbReference>
<comment type="caution">
    <text evidence="3">The sequence shown here is derived from an EMBL/GenBank/DDBJ whole genome shotgun (WGS) entry which is preliminary data.</text>
</comment>
<dbReference type="OrthoDB" id="98874at2"/>
<protein>
    <recommendedName>
        <fullName evidence="2">DUF3857 domain-containing protein</fullName>
    </recommendedName>
</protein>
<keyword evidence="1" id="KW-0812">Transmembrane</keyword>
<feature type="domain" description="DUF3857" evidence="2">
    <location>
        <begin position="82"/>
        <end position="246"/>
    </location>
</feature>
<proteinExistence type="predicted"/>
<dbReference type="Pfam" id="PF12969">
    <property type="entry name" value="DUF3857"/>
    <property type="match status" value="1"/>
</dbReference>
<dbReference type="AlphaFoldDB" id="A0A271LCL0"/>
<dbReference type="InterPro" id="IPR024618">
    <property type="entry name" value="DUF3857"/>
</dbReference>
<evidence type="ECO:0000256" key="1">
    <source>
        <dbReference type="SAM" id="Phobius"/>
    </source>
</evidence>
<keyword evidence="1" id="KW-1133">Transmembrane helix</keyword>
<sequence length="704" mass="78111">MSACISFREVKPLRCLVVFFILLIGLSSPAMSDDMVLRGLAESWVKRVDIPAADPARSDQVKNGISWLLSDDQINHRAVGYVEYWRTVYKIVDRPGLEQGAGIDLQFDPSRHKVTFNHLHIIRDGAVLDRLEDVKFDIFRKERDAEKGVFDGWLTAHANIDDVRVGDIIDYGSTYEITPLVGKDLFFKSFASEWEEPVAFIRTIITWPTAQPLHVKARGTQLKPSISSSGSDSVYLWEIANPKPIKIEDNLPAEYPAWGSVDVSSTANWQSVVDAVAAYYKPVTTFPADFAAKLDAIAIKHPVPADRMVQAMRLVQDQIRYVSLSIGAGSHIPRDPGTVLRSGFGDCKDKALLLASSLVRLGISAEVALADIDQGQALDQHLPALSNFDHAIVKVKIGTQTYWVDATNDLQGGKARNFAEPDYGFALPLSSTGGLEKMPSPVLTSPSVQVEEQFDFPKKSGDPLTLTVFSMYGDANADWMRQKLASQSLTDLSNTYLQYYSKQYPGIRSVAGLDIVDRRDGNVLSVKESYQLPADALAANDLAKQFTIKADLGSSLPTPTMVGRIGPISLGTPFYRRYSIVIRNLKARFSGEQIKDVVTPYVSLKASWSNTPTEFRVGWDFRTLETEVPAKAIVDYLKSVDDIADNIQWQYDLTYEDPPPAKVKVRDPAMEQRQVIASTFLLSLLVGVPLFIAYRRSKRSVFGS</sequence>
<dbReference type="Gene3D" id="2.60.40.3140">
    <property type="match status" value="1"/>
</dbReference>
<evidence type="ECO:0000313" key="3">
    <source>
        <dbReference type="EMBL" id="PAQ05859.1"/>
    </source>
</evidence>
<dbReference type="Proteomes" id="UP000216442">
    <property type="component" value="Unassembled WGS sequence"/>
</dbReference>